<dbReference type="Gene3D" id="1.10.630.10">
    <property type="entry name" value="Cytochrome P450"/>
    <property type="match status" value="1"/>
</dbReference>
<dbReference type="Proteomes" id="UP000191672">
    <property type="component" value="Unassembled WGS sequence"/>
</dbReference>
<comment type="caution">
    <text evidence="10">The sequence shown here is derived from an EMBL/GenBank/DDBJ whole genome shotgun (WGS) entry which is preliminary data.</text>
</comment>
<evidence type="ECO:0000256" key="3">
    <source>
        <dbReference type="ARBA" id="ARBA00022617"/>
    </source>
</evidence>
<accession>A0A1V6PPI3</accession>
<dbReference type="GO" id="GO:0043386">
    <property type="term" value="P:mycotoxin biosynthetic process"/>
    <property type="evidence" value="ECO:0007669"/>
    <property type="project" value="UniProtKB-ARBA"/>
</dbReference>
<evidence type="ECO:0000313" key="11">
    <source>
        <dbReference type="Proteomes" id="UP000191672"/>
    </source>
</evidence>
<evidence type="ECO:0000256" key="2">
    <source>
        <dbReference type="ARBA" id="ARBA00010617"/>
    </source>
</evidence>
<dbReference type="InterPro" id="IPR047146">
    <property type="entry name" value="Cyt_P450_E_CYP52_fungi"/>
</dbReference>
<protein>
    <submittedName>
        <fullName evidence="10">Uncharacterized protein</fullName>
    </submittedName>
</protein>
<evidence type="ECO:0000256" key="7">
    <source>
        <dbReference type="ARBA" id="ARBA00023033"/>
    </source>
</evidence>
<dbReference type="GO" id="GO:0020037">
    <property type="term" value="F:heme binding"/>
    <property type="evidence" value="ECO:0007669"/>
    <property type="project" value="InterPro"/>
</dbReference>
<dbReference type="PRINTS" id="PR00463">
    <property type="entry name" value="EP450I"/>
</dbReference>
<evidence type="ECO:0000256" key="8">
    <source>
        <dbReference type="PIRSR" id="PIRSR602401-1"/>
    </source>
</evidence>
<dbReference type="CDD" id="cd11063">
    <property type="entry name" value="CYP52"/>
    <property type="match status" value="1"/>
</dbReference>
<comment type="similarity">
    <text evidence="2 9">Belongs to the cytochrome P450 family.</text>
</comment>
<evidence type="ECO:0000256" key="5">
    <source>
        <dbReference type="ARBA" id="ARBA00023002"/>
    </source>
</evidence>
<keyword evidence="11" id="KW-1185">Reference proteome</keyword>
<keyword evidence="3 8" id="KW-0349">Heme</keyword>
<dbReference type="InterPro" id="IPR002401">
    <property type="entry name" value="Cyt_P450_E_grp-I"/>
</dbReference>
<dbReference type="Pfam" id="PF00067">
    <property type="entry name" value="p450"/>
    <property type="match status" value="1"/>
</dbReference>
<gene>
    <name evidence="10" type="ORF">PENANT_c075G04311</name>
</gene>
<dbReference type="GO" id="GO:0005506">
    <property type="term" value="F:iron ion binding"/>
    <property type="evidence" value="ECO:0007669"/>
    <property type="project" value="InterPro"/>
</dbReference>
<keyword evidence="6 8" id="KW-0408">Iron</keyword>
<dbReference type="GO" id="GO:0004497">
    <property type="term" value="F:monooxygenase activity"/>
    <property type="evidence" value="ECO:0007669"/>
    <property type="project" value="UniProtKB-KW"/>
</dbReference>
<sequence length="517" mass="58618">MAPISIDMLNIPLYALVAGAITFTYLSCKAARGFQSWKYSRENDCKPPLHSVSHGPFGISMILSMVKAGTEFRFPELIRGWHRDYGTTFKAKMGGRKAIFTAEPKNIQAVLALKFKDFELGPVRNEAARPLLGSNVFTTDGSEWEHSRAMLRPNFSRTRVSDTDIYESHVAKLIKHIPRDGSTVDMQNLFLRMTIDTATEFLFGESTNSLADLNPSAPGSTFAREWDIAQGGTATRIRIGPLMHFYYNPKFWKATKSTRAYAERLVQKAIDYRIAVNNGQKVPEEVQKLMDKQYVFSFELSKETLDKKQLTDQLLSILLAGRDTTANTLSITFFHLAKSPEIWNRVRQDVLALEGRRPTFNDLKSMTYMSWVLNETLRLYPIVPFNIRMAKKDTHLPVGGGPDGKSPLHVPKGYEIMYSVYTMHRSAEFYGPDADEYRPERWEKLRPGWAYLPFNGGPRICLGQQFALTEAGYTIVRIMQEFEAMESRDSRPFVQDLKLTMSSANGTMVGFTPVSVS</sequence>
<dbReference type="PRINTS" id="PR00385">
    <property type="entry name" value="P450"/>
</dbReference>
<keyword evidence="4 8" id="KW-0479">Metal-binding</keyword>
<evidence type="ECO:0000256" key="9">
    <source>
        <dbReference type="RuleBase" id="RU000461"/>
    </source>
</evidence>
<comment type="cofactor">
    <cofactor evidence="1 8">
        <name>heme</name>
        <dbReference type="ChEBI" id="CHEBI:30413"/>
    </cofactor>
</comment>
<reference evidence="11" key="1">
    <citation type="journal article" date="2017" name="Nat. Microbiol.">
        <title>Global analysis of biosynthetic gene clusters reveals vast potential of secondary metabolite production in Penicillium species.</title>
        <authorList>
            <person name="Nielsen J.C."/>
            <person name="Grijseels S."/>
            <person name="Prigent S."/>
            <person name="Ji B."/>
            <person name="Dainat J."/>
            <person name="Nielsen K.F."/>
            <person name="Frisvad J.C."/>
            <person name="Workman M."/>
            <person name="Nielsen J."/>
        </authorList>
    </citation>
    <scope>NUCLEOTIDE SEQUENCE [LARGE SCALE GENOMIC DNA]</scope>
    <source>
        <strain evidence="11">IBT 31811</strain>
    </source>
</reference>
<dbReference type="InterPro" id="IPR036396">
    <property type="entry name" value="Cyt_P450_sf"/>
</dbReference>
<dbReference type="PANTHER" id="PTHR24287">
    <property type="entry name" value="P450, PUTATIVE (EUROFUNG)-RELATED"/>
    <property type="match status" value="1"/>
</dbReference>
<dbReference type="SUPFAM" id="SSF48264">
    <property type="entry name" value="Cytochrome P450"/>
    <property type="match status" value="1"/>
</dbReference>
<dbReference type="PANTHER" id="PTHR24287:SF1">
    <property type="entry name" value="P450, PUTATIVE (EUROFUNG)-RELATED"/>
    <property type="match status" value="1"/>
</dbReference>
<evidence type="ECO:0000256" key="6">
    <source>
        <dbReference type="ARBA" id="ARBA00023004"/>
    </source>
</evidence>
<evidence type="ECO:0000313" key="10">
    <source>
        <dbReference type="EMBL" id="OQD78863.1"/>
    </source>
</evidence>
<keyword evidence="7 9" id="KW-0503">Monooxygenase</keyword>
<feature type="binding site" description="axial binding residue" evidence="8">
    <location>
        <position position="461"/>
    </location>
    <ligand>
        <name>heme</name>
        <dbReference type="ChEBI" id="CHEBI:30413"/>
    </ligand>
    <ligandPart>
        <name>Fe</name>
        <dbReference type="ChEBI" id="CHEBI:18248"/>
    </ligandPart>
</feature>
<keyword evidence="5 9" id="KW-0560">Oxidoreductase</keyword>
<organism evidence="10 11">
    <name type="scientific">Penicillium antarcticum</name>
    <dbReference type="NCBI Taxonomy" id="416450"/>
    <lineage>
        <taxon>Eukaryota</taxon>
        <taxon>Fungi</taxon>
        <taxon>Dikarya</taxon>
        <taxon>Ascomycota</taxon>
        <taxon>Pezizomycotina</taxon>
        <taxon>Eurotiomycetes</taxon>
        <taxon>Eurotiomycetidae</taxon>
        <taxon>Eurotiales</taxon>
        <taxon>Aspergillaceae</taxon>
        <taxon>Penicillium</taxon>
    </lineage>
</organism>
<dbReference type="EMBL" id="MDYN01000075">
    <property type="protein sequence ID" value="OQD78863.1"/>
    <property type="molecule type" value="Genomic_DNA"/>
</dbReference>
<dbReference type="GO" id="GO:0016705">
    <property type="term" value="F:oxidoreductase activity, acting on paired donors, with incorporation or reduction of molecular oxygen"/>
    <property type="evidence" value="ECO:0007669"/>
    <property type="project" value="InterPro"/>
</dbReference>
<evidence type="ECO:0000256" key="4">
    <source>
        <dbReference type="ARBA" id="ARBA00022723"/>
    </source>
</evidence>
<dbReference type="PROSITE" id="PS00086">
    <property type="entry name" value="CYTOCHROME_P450"/>
    <property type="match status" value="1"/>
</dbReference>
<proteinExistence type="inferred from homology"/>
<dbReference type="InterPro" id="IPR001128">
    <property type="entry name" value="Cyt_P450"/>
</dbReference>
<dbReference type="OrthoDB" id="1470350at2759"/>
<name>A0A1V6PPI3_9EURO</name>
<dbReference type="STRING" id="416450.A0A1V6PPI3"/>
<dbReference type="AlphaFoldDB" id="A0A1V6PPI3"/>
<evidence type="ECO:0000256" key="1">
    <source>
        <dbReference type="ARBA" id="ARBA00001971"/>
    </source>
</evidence>
<dbReference type="InterPro" id="IPR017972">
    <property type="entry name" value="Cyt_P450_CS"/>
</dbReference>